<sequence length="281" mass="32663">MKPLILIISFFTSICCVAQDQLNFNSKPIDCENNWIVFPSDSSGSYNYGFVYMDNEAGLTFDFAGSFKINSNGKFLISKKEEGSSMKFRLQPNKSLVAVIPESYFAEFSISKTPDWLKAYQEGENSINRLFIWGYTYNLWNECAKGLTYLEKVKKTDPNYKGLKTEIAFSYNCLNQPQNAIIILKEAIKETPNDAYAYKELLYAQVRNNQLPDAIKTYYKIEKDITDKTYKSENAFNILYAFYSQNNLKKFNEWVNFTQIDKDSRFGSYVEKFKKDLEKIN</sequence>
<name>A0AAC9N5A0_9FLAO</name>
<evidence type="ECO:0008006" key="4">
    <source>
        <dbReference type="Google" id="ProtNLM"/>
    </source>
</evidence>
<dbReference type="AlphaFoldDB" id="A0AAC9N5A0"/>
<dbReference type="KEGG" id="fgl:EM308_00025"/>
<keyword evidence="1" id="KW-0732">Signal</keyword>
<evidence type="ECO:0000313" key="2">
    <source>
        <dbReference type="EMBL" id="AOW08024.1"/>
    </source>
</evidence>
<dbReference type="InterPro" id="IPR011990">
    <property type="entry name" value="TPR-like_helical_dom_sf"/>
</dbReference>
<organism evidence="2 3">
    <name type="scientific">Flavobacterium gilvum</name>
    <dbReference type="NCBI Taxonomy" id="1492737"/>
    <lineage>
        <taxon>Bacteria</taxon>
        <taxon>Pseudomonadati</taxon>
        <taxon>Bacteroidota</taxon>
        <taxon>Flavobacteriia</taxon>
        <taxon>Flavobacteriales</taxon>
        <taxon>Flavobacteriaceae</taxon>
        <taxon>Flavobacterium</taxon>
    </lineage>
</organism>
<keyword evidence="3" id="KW-1185">Reference proteome</keyword>
<feature type="signal peptide" evidence="1">
    <location>
        <begin position="1"/>
        <end position="18"/>
    </location>
</feature>
<dbReference type="SUPFAM" id="SSF48452">
    <property type="entry name" value="TPR-like"/>
    <property type="match status" value="1"/>
</dbReference>
<reference evidence="2 3" key="1">
    <citation type="submission" date="2016-10" db="EMBL/GenBank/DDBJ databases">
        <title>Flavobacterium gilvum sp. nov., isolated from stream water.</title>
        <authorList>
            <person name="Shin S.-K."/>
            <person name="Cho Y.-J."/>
            <person name="Yi H."/>
        </authorList>
    </citation>
    <scope>NUCLEOTIDE SEQUENCE [LARGE SCALE GENOMIC DNA]</scope>
    <source>
        <strain evidence="2 3">EM1308</strain>
    </source>
</reference>
<dbReference type="Gene3D" id="1.25.40.10">
    <property type="entry name" value="Tetratricopeptide repeat domain"/>
    <property type="match status" value="1"/>
</dbReference>
<gene>
    <name evidence="2" type="ORF">EM308_00025</name>
</gene>
<accession>A0AAC9N5A0</accession>
<proteinExistence type="predicted"/>
<dbReference type="Proteomes" id="UP000175968">
    <property type="component" value="Chromosome"/>
</dbReference>
<dbReference type="RefSeq" id="WP_035637060.1">
    <property type="nucleotide sequence ID" value="NZ_CP017479.1"/>
</dbReference>
<protein>
    <recommendedName>
        <fullName evidence="4">Tetratricopeptide repeat protein</fullName>
    </recommendedName>
</protein>
<evidence type="ECO:0000313" key="3">
    <source>
        <dbReference type="Proteomes" id="UP000175968"/>
    </source>
</evidence>
<evidence type="ECO:0000256" key="1">
    <source>
        <dbReference type="SAM" id="SignalP"/>
    </source>
</evidence>
<feature type="chain" id="PRO_5041965527" description="Tetratricopeptide repeat protein" evidence="1">
    <location>
        <begin position="19"/>
        <end position="281"/>
    </location>
</feature>
<dbReference type="EMBL" id="CP017479">
    <property type="protein sequence ID" value="AOW08024.1"/>
    <property type="molecule type" value="Genomic_DNA"/>
</dbReference>